<dbReference type="Proteomes" id="UP000045285">
    <property type="component" value="Unassembled WGS sequence"/>
</dbReference>
<dbReference type="InterPro" id="IPR011010">
    <property type="entry name" value="DNA_brk_join_enz"/>
</dbReference>
<reference evidence="4" key="1">
    <citation type="submission" date="2014-08" db="EMBL/GenBank/DDBJ databases">
        <authorList>
            <person name="Moulin L."/>
        </authorList>
    </citation>
    <scope>NUCLEOTIDE SEQUENCE [LARGE SCALE GENOMIC DNA]</scope>
</reference>
<evidence type="ECO:0000313" key="3">
    <source>
        <dbReference type="EMBL" id="CDX19508.1"/>
    </source>
</evidence>
<keyword evidence="4" id="KW-1185">Reference proteome</keyword>
<protein>
    <submittedName>
        <fullName evidence="3">Phage integrase</fullName>
    </submittedName>
</protein>
<dbReference type="Gene3D" id="1.10.150.130">
    <property type="match status" value="1"/>
</dbReference>
<dbReference type="EMBL" id="CCMZ01000024">
    <property type="protein sequence ID" value="CDX19508.1"/>
    <property type="molecule type" value="Genomic_DNA"/>
</dbReference>
<proteinExistence type="predicted"/>
<dbReference type="AlphaFoldDB" id="A0A090DS21"/>
<evidence type="ECO:0000256" key="1">
    <source>
        <dbReference type="ARBA" id="ARBA00023125"/>
    </source>
</evidence>
<keyword evidence="2" id="KW-0233">DNA recombination</keyword>
<dbReference type="GO" id="GO:0003677">
    <property type="term" value="F:DNA binding"/>
    <property type="evidence" value="ECO:0007669"/>
    <property type="project" value="UniProtKB-KW"/>
</dbReference>
<organism evidence="3 4">
    <name type="scientific">Mesorhizobium plurifarium</name>
    <dbReference type="NCBI Taxonomy" id="69974"/>
    <lineage>
        <taxon>Bacteria</taxon>
        <taxon>Pseudomonadati</taxon>
        <taxon>Pseudomonadota</taxon>
        <taxon>Alphaproteobacteria</taxon>
        <taxon>Hyphomicrobiales</taxon>
        <taxon>Phyllobacteriaceae</taxon>
        <taxon>Mesorhizobium</taxon>
    </lineage>
</organism>
<dbReference type="GO" id="GO:0015074">
    <property type="term" value="P:DNA integration"/>
    <property type="evidence" value="ECO:0007669"/>
    <property type="project" value="InterPro"/>
</dbReference>
<dbReference type="Gene3D" id="1.10.443.10">
    <property type="entry name" value="Intergrase catalytic core"/>
    <property type="match status" value="1"/>
</dbReference>
<dbReference type="GO" id="GO:0006310">
    <property type="term" value="P:DNA recombination"/>
    <property type="evidence" value="ECO:0007669"/>
    <property type="project" value="UniProtKB-KW"/>
</dbReference>
<accession>A0A090DS21</accession>
<name>A0A090DS21_MESPL</name>
<dbReference type="InterPro" id="IPR013762">
    <property type="entry name" value="Integrase-like_cat_sf"/>
</dbReference>
<dbReference type="SUPFAM" id="SSF56349">
    <property type="entry name" value="DNA breaking-rejoining enzymes"/>
    <property type="match status" value="2"/>
</dbReference>
<gene>
    <name evidence="3" type="ORF">MPL3356_300002</name>
</gene>
<keyword evidence="1" id="KW-0238">DNA-binding</keyword>
<dbReference type="InterPro" id="IPR010998">
    <property type="entry name" value="Integrase_recombinase_N"/>
</dbReference>
<evidence type="ECO:0000313" key="4">
    <source>
        <dbReference type="Proteomes" id="UP000045285"/>
    </source>
</evidence>
<sequence>MEDEEQTKAPGLKWIRRANGKTPFWVADEADVKNGYIPKTVNLYYLAEQPEMLKAKCDSLQAEMLLWRTGYRADPLKFDGSIKSLLMIYETHPRSTYRKLRPGSLRPYNHYLKNLKGHIGSVRIDQTTGVDLMDWHDVWSENGRYLAAATTARAVLFAAVSFGIMMRLEGCSTLAAVMRETAKTLPHPKPRNQSASAQQIIAARAAAHRNGRPSSALAYALCFETVLRLWDVIGQWWPMDMGGISEILDADRDLKWFGLRWENVDADMVLHYTPSKTADSSGASISYSLQKAPMVMEELKHWPVEQRTGPMIVSEENGLPWRASIFAQRWTVDRKAAGLPATLWARDLRASGITEGRASGARLDDTSKVAGHTGTKTTEKYDRAVLEAADRFAEARLKRREQSGNGSGNAR</sequence>
<evidence type="ECO:0000256" key="2">
    <source>
        <dbReference type="ARBA" id="ARBA00023172"/>
    </source>
</evidence>